<evidence type="ECO:0000313" key="3">
    <source>
        <dbReference type="Proteomes" id="UP000619041"/>
    </source>
</evidence>
<reference evidence="3" key="1">
    <citation type="journal article" date="2019" name="Int. J. Syst. Evol. Microbiol.">
        <title>The Global Catalogue of Microorganisms (GCM) 10K type strain sequencing project: providing services to taxonomists for standard genome sequencing and annotation.</title>
        <authorList>
            <consortium name="The Broad Institute Genomics Platform"/>
            <consortium name="The Broad Institute Genome Sequencing Center for Infectious Disease"/>
            <person name="Wu L."/>
            <person name="Ma J."/>
        </authorList>
    </citation>
    <scope>NUCLEOTIDE SEQUENCE [LARGE SCALE GENOMIC DNA]</scope>
    <source>
        <strain evidence="3">CGMCC 1.15959</strain>
    </source>
</reference>
<keyword evidence="1" id="KW-1133">Transmembrane helix</keyword>
<name>A0ABQ1S6C9_9SPHN</name>
<feature type="transmembrane region" description="Helical" evidence="1">
    <location>
        <begin position="297"/>
        <end position="329"/>
    </location>
</feature>
<evidence type="ECO:0008006" key="4">
    <source>
        <dbReference type="Google" id="ProtNLM"/>
    </source>
</evidence>
<comment type="caution">
    <text evidence="2">The sequence shown here is derived from an EMBL/GenBank/DDBJ whole genome shotgun (WGS) entry which is preliminary data.</text>
</comment>
<feature type="transmembrane region" description="Helical" evidence="1">
    <location>
        <begin position="258"/>
        <end position="276"/>
    </location>
</feature>
<organism evidence="2 3">
    <name type="scientific">Tsuneonella deserti</name>
    <dbReference type="NCBI Taxonomy" id="2035528"/>
    <lineage>
        <taxon>Bacteria</taxon>
        <taxon>Pseudomonadati</taxon>
        <taxon>Pseudomonadota</taxon>
        <taxon>Alphaproteobacteria</taxon>
        <taxon>Sphingomonadales</taxon>
        <taxon>Erythrobacteraceae</taxon>
        <taxon>Tsuneonella</taxon>
    </lineage>
</organism>
<proteinExistence type="predicted"/>
<feature type="transmembrane region" description="Helical" evidence="1">
    <location>
        <begin position="349"/>
        <end position="377"/>
    </location>
</feature>
<protein>
    <recommendedName>
        <fullName evidence="4">Glycosyl transferase family 2</fullName>
    </recommendedName>
</protein>
<feature type="transmembrane region" description="Helical" evidence="1">
    <location>
        <begin position="233"/>
        <end position="252"/>
    </location>
</feature>
<dbReference type="Proteomes" id="UP000619041">
    <property type="component" value="Unassembled WGS sequence"/>
</dbReference>
<evidence type="ECO:0000256" key="1">
    <source>
        <dbReference type="SAM" id="Phobius"/>
    </source>
</evidence>
<sequence>MRVALISMPGEGASTVRLAGHSIAWHQVQAALALACERVVCLADRPGPELALVQREAERRGVSFHGTGSHRALSGLVKAADTLIVFAPGILPDREWLAQAFGGRVGVAVLSSEGAVERGFERIDRERAWAGVLATRGDAVEALGALPPDADPIAGLLRVSLQRGASGIAVPDKWLDEDRWALVGSPAAAERYEVHWYQRHAPPPPPHVPGAALAHRFARWLAGRVGDARRARIALAASGVAAGIAGATAGFLGQTTAAMTGLTAASLLLAIAAALGRLSRAGTGEPARDRWEEQRRAFLDLSLVAVATSPRTFEGWTTAFAALVLVAAIRLAAEPSSPLFLRPMSDRTLMLALLTIAAAGELFAPAMALLALLALALRIFWPHQKKLTPA</sequence>
<gene>
    <name evidence="2" type="ORF">GCM10011515_10910</name>
</gene>
<accession>A0ABQ1S6C9</accession>
<evidence type="ECO:0000313" key="2">
    <source>
        <dbReference type="EMBL" id="GGD92985.1"/>
    </source>
</evidence>
<keyword evidence="3" id="KW-1185">Reference proteome</keyword>
<dbReference type="EMBL" id="BMKL01000001">
    <property type="protein sequence ID" value="GGD92985.1"/>
    <property type="molecule type" value="Genomic_DNA"/>
</dbReference>
<keyword evidence="1" id="KW-0812">Transmembrane</keyword>
<keyword evidence="1" id="KW-0472">Membrane</keyword>